<gene>
    <name evidence="3" type="ORF">JF544_11125</name>
</gene>
<feature type="repeat" description="TPR" evidence="1">
    <location>
        <begin position="223"/>
        <end position="256"/>
    </location>
</feature>
<dbReference type="InterPro" id="IPR019734">
    <property type="entry name" value="TPR_rpt"/>
</dbReference>
<keyword evidence="1" id="KW-0802">TPR repeat</keyword>
<organism evidence="3 4">
    <name type="scientific">Halobacillus kuroshimensis</name>
    <dbReference type="NCBI Taxonomy" id="302481"/>
    <lineage>
        <taxon>Bacteria</taxon>
        <taxon>Bacillati</taxon>
        <taxon>Bacillota</taxon>
        <taxon>Bacilli</taxon>
        <taxon>Bacillales</taxon>
        <taxon>Bacillaceae</taxon>
        <taxon>Halobacillus</taxon>
    </lineage>
</organism>
<keyword evidence="2" id="KW-1133">Transmembrane helix</keyword>
<reference evidence="3 4" key="1">
    <citation type="submission" date="2020-12" db="EMBL/GenBank/DDBJ databases">
        <title>Oil enriched cultivation method for isolating marine PHA-producing bacteria.</title>
        <authorList>
            <person name="Zheng W."/>
            <person name="Yu S."/>
            <person name="Huang Y."/>
        </authorList>
    </citation>
    <scope>NUCLEOTIDE SEQUENCE [LARGE SCALE GENOMIC DNA]</scope>
    <source>
        <strain evidence="3 4">SY-2-6</strain>
    </source>
</reference>
<keyword evidence="4" id="KW-1185">Reference proteome</keyword>
<dbReference type="Proteomes" id="UP000663970">
    <property type="component" value="Unassembled WGS sequence"/>
</dbReference>
<dbReference type="PROSITE" id="PS50005">
    <property type="entry name" value="TPR"/>
    <property type="match status" value="1"/>
</dbReference>
<evidence type="ECO:0008006" key="5">
    <source>
        <dbReference type="Google" id="ProtNLM"/>
    </source>
</evidence>
<protein>
    <recommendedName>
        <fullName evidence="5">Tetratricopeptide repeat protein</fullName>
    </recommendedName>
</protein>
<feature type="transmembrane region" description="Helical" evidence="2">
    <location>
        <begin position="6"/>
        <end position="28"/>
    </location>
</feature>
<evidence type="ECO:0000256" key="2">
    <source>
        <dbReference type="SAM" id="Phobius"/>
    </source>
</evidence>
<evidence type="ECO:0000313" key="3">
    <source>
        <dbReference type="EMBL" id="MBN8235804.1"/>
    </source>
</evidence>
<dbReference type="EMBL" id="JAEKJY010000003">
    <property type="protein sequence ID" value="MBN8235804.1"/>
    <property type="molecule type" value="Genomic_DNA"/>
</dbReference>
<feature type="transmembrane region" description="Helical" evidence="2">
    <location>
        <begin position="40"/>
        <end position="65"/>
    </location>
</feature>
<keyword evidence="2" id="KW-0472">Membrane</keyword>
<comment type="caution">
    <text evidence="3">The sequence shown here is derived from an EMBL/GenBank/DDBJ whole genome shotgun (WGS) entry which is preliminary data.</text>
</comment>
<keyword evidence="2" id="KW-0812">Transmembrane</keyword>
<accession>A0ABS3DWU0</accession>
<evidence type="ECO:0000313" key="4">
    <source>
        <dbReference type="Proteomes" id="UP000663970"/>
    </source>
</evidence>
<proteinExistence type="predicted"/>
<sequence length="308" mass="35505">MVNFQEPYWLIFFYVIHGLTVLIVSLLLRKRMHKNKKGTITWLAITSLFLPIIGELLGLAAWLAAKGFGTNHMIDDYDDYVTFTPLNLEYLRYEAASSMDLSPISDALLRNDGANQKELIVSLINSDISNKGRHLNLGLTNNNSETVHYAAATMNVLSSRFEKELEHARKELAPEAPMSFERLCSVYERYLGSGILDENGQARLEKQYEQLLEEMVPKLEKEPWMYRSLGDNYIRRGKEEKAVEAFHEMVSRFPAHPGGYLKLIEFYYAGRDWTNIKPVLYDLFQHVKEEDIPESQRFIIQQMGGKAL</sequence>
<dbReference type="Gene3D" id="1.25.40.10">
    <property type="entry name" value="Tetratricopeptide repeat domain"/>
    <property type="match status" value="1"/>
</dbReference>
<dbReference type="RefSeq" id="WP_206933964.1">
    <property type="nucleotide sequence ID" value="NZ_JAEKJY010000003.1"/>
</dbReference>
<evidence type="ECO:0000256" key="1">
    <source>
        <dbReference type="PROSITE-ProRule" id="PRU00339"/>
    </source>
</evidence>
<dbReference type="InterPro" id="IPR011990">
    <property type="entry name" value="TPR-like_helical_dom_sf"/>
</dbReference>
<name>A0ABS3DWU0_9BACI</name>